<sequence length="133" mass="14488">MGVDADYVEKLIRALAHRRALKRREAAYLLGEKRDPRAVPALVAVLESAEDPFVKMEAVVALGKIGGPQAVAALLRCLEAPQSLPVRVATVEALAHQPISEDIIAGLRRAAARDPNEIVRRHARQILKEYGAL</sequence>
<dbReference type="GO" id="GO:0016829">
    <property type="term" value="F:lyase activity"/>
    <property type="evidence" value="ECO:0007669"/>
    <property type="project" value="UniProtKB-KW"/>
</dbReference>
<dbReference type="PANTHER" id="PTHR12697:SF38">
    <property type="entry name" value="PBS LYASE HEAT DOMAIN PROTEIN REPEAT-CONTAINING PROTEIN"/>
    <property type="match status" value="1"/>
</dbReference>
<protein>
    <submittedName>
        <fullName evidence="1">HEAT repeat-containing PBS lyase</fullName>
    </submittedName>
</protein>
<dbReference type="SMART" id="SM00567">
    <property type="entry name" value="EZ_HEAT"/>
    <property type="match status" value="2"/>
</dbReference>
<dbReference type="Pfam" id="PF13646">
    <property type="entry name" value="HEAT_2"/>
    <property type="match status" value="1"/>
</dbReference>
<reference evidence="1" key="2">
    <citation type="journal article" date="2012" name="PLoS ONE">
        <title>A Deeply Branching Thermophilic Bacterium with an Ancient Acetyl-CoA Pathway Dominates a Subsurface Ecosystem.</title>
        <authorList>
            <person name="Takami H."/>
            <person name="Noguchi H."/>
            <person name="Takaki Y."/>
            <person name="Uchiyama I."/>
            <person name="Toyoda A."/>
            <person name="Nishi S."/>
            <person name="Chee G.-J."/>
            <person name="Arai W."/>
            <person name="Nunoura T."/>
            <person name="Itoh T."/>
            <person name="Hattori M."/>
            <person name="Takai K."/>
        </authorList>
    </citation>
    <scope>NUCLEOTIDE SEQUENCE</scope>
</reference>
<keyword evidence="1" id="KW-0456">Lyase</keyword>
<dbReference type="AlphaFoldDB" id="H5SNJ5"/>
<accession>H5SNJ5</accession>
<dbReference type="GO" id="GO:0016491">
    <property type="term" value="F:oxidoreductase activity"/>
    <property type="evidence" value="ECO:0007669"/>
    <property type="project" value="TreeGrafter"/>
</dbReference>
<dbReference type="SUPFAM" id="SSF48371">
    <property type="entry name" value="ARM repeat"/>
    <property type="match status" value="1"/>
</dbReference>
<name>H5SNJ5_9BACT</name>
<dbReference type="EMBL" id="AP011783">
    <property type="protein sequence ID" value="BAL57731.1"/>
    <property type="molecule type" value="Genomic_DNA"/>
</dbReference>
<dbReference type="InterPro" id="IPR016024">
    <property type="entry name" value="ARM-type_fold"/>
</dbReference>
<dbReference type="Gene3D" id="1.25.10.10">
    <property type="entry name" value="Leucine-rich Repeat Variant"/>
    <property type="match status" value="1"/>
</dbReference>
<dbReference type="PANTHER" id="PTHR12697">
    <property type="entry name" value="PBS LYASE HEAT-LIKE PROTEIN"/>
    <property type="match status" value="1"/>
</dbReference>
<dbReference type="InterPro" id="IPR011989">
    <property type="entry name" value="ARM-like"/>
</dbReference>
<reference evidence="1" key="1">
    <citation type="journal article" date="2005" name="Environ. Microbiol.">
        <title>Genetic and functional properties of uncultivated thermophilic crenarchaeotes from a subsurface gold mine as revealed by analysis of genome fragments.</title>
        <authorList>
            <person name="Nunoura T."/>
            <person name="Hirayama H."/>
            <person name="Takami H."/>
            <person name="Oida H."/>
            <person name="Nishi S."/>
            <person name="Shimamura S."/>
            <person name="Suzuki Y."/>
            <person name="Inagaki F."/>
            <person name="Takai K."/>
            <person name="Nealson K.H."/>
            <person name="Horikoshi K."/>
        </authorList>
    </citation>
    <scope>NUCLEOTIDE SEQUENCE</scope>
</reference>
<dbReference type="InterPro" id="IPR004155">
    <property type="entry name" value="PBS_lyase_HEAT"/>
</dbReference>
<evidence type="ECO:0000313" key="1">
    <source>
        <dbReference type="EMBL" id="BAL57731.1"/>
    </source>
</evidence>
<gene>
    <name evidence="1" type="ORF">HGMM_F52D02C10</name>
</gene>
<proteinExistence type="predicted"/>
<organism evidence="1">
    <name type="scientific">uncultured Acetothermia bacterium</name>
    <dbReference type="NCBI Taxonomy" id="236499"/>
    <lineage>
        <taxon>Bacteria</taxon>
        <taxon>Candidatus Bipolaricaulota</taxon>
        <taxon>environmental samples</taxon>
    </lineage>
</organism>